<dbReference type="Pfam" id="PF13480">
    <property type="entry name" value="Acetyltransf_6"/>
    <property type="match status" value="1"/>
</dbReference>
<feature type="domain" description="BioF2-like acetyltransferase" evidence="1">
    <location>
        <begin position="168"/>
        <end position="312"/>
    </location>
</feature>
<evidence type="ECO:0000313" key="2">
    <source>
        <dbReference type="EMBL" id="MBA2881475.1"/>
    </source>
</evidence>
<dbReference type="AlphaFoldDB" id="A0A7W0C963"/>
<name>A0A7W0C963_9BACT</name>
<dbReference type="InterPro" id="IPR016181">
    <property type="entry name" value="Acyl_CoA_acyltransferase"/>
</dbReference>
<comment type="caution">
    <text evidence="2">The sequence shown here is derived from an EMBL/GenBank/DDBJ whole genome shotgun (WGS) entry which is preliminary data.</text>
</comment>
<dbReference type="Proteomes" id="UP000525298">
    <property type="component" value="Unassembled WGS sequence"/>
</dbReference>
<protein>
    <submittedName>
        <fullName evidence="2">CelD/BcsL family acetyltransferase involved in cellulose biosynthesis</fullName>
    </submittedName>
</protein>
<reference evidence="2 3" key="1">
    <citation type="submission" date="2020-07" db="EMBL/GenBank/DDBJ databases">
        <title>Genomic Encyclopedia of Type Strains, Phase IV (KMG-IV): sequencing the most valuable type-strain genomes for metagenomic binning, comparative biology and taxonomic classification.</title>
        <authorList>
            <person name="Goeker M."/>
        </authorList>
    </citation>
    <scope>NUCLEOTIDE SEQUENCE [LARGE SCALE GENOMIC DNA]</scope>
    <source>
        <strain evidence="2 3">DSM 17721</strain>
    </source>
</reference>
<dbReference type="SUPFAM" id="SSF55729">
    <property type="entry name" value="Acyl-CoA N-acyltransferases (Nat)"/>
    <property type="match status" value="1"/>
</dbReference>
<dbReference type="RefSeq" id="WP_181551135.1">
    <property type="nucleotide sequence ID" value="NZ_JACDUS010000004.1"/>
</dbReference>
<dbReference type="EMBL" id="JACDUS010000004">
    <property type="protein sequence ID" value="MBA2881475.1"/>
    <property type="molecule type" value="Genomic_DNA"/>
</dbReference>
<gene>
    <name evidence="2" type="ORF">HNR65_001802</name>
</gene>
<accession>A0A7W0C963</accession>
<evidence type="ECO:0000313" key="3">
    <source>
        <dbReference type="Proteomes" id="UP000525298"/>
    </source>
</evidence>
<evidence type="ECO:0000259" key="1">
    <source>
        <dbReference type="Pfam" id="PF13480"/>
    </source>
</evidence>
<keyword evidence="2" id="KW-0808">Transferase</keyword>
<dbReference type="GO" id="GO:0016740">
    <property type="term" value="F:transferase activity"/>
    <property type="evidence" value="ECO:0007669"/>
    <property type="project" value="UniProtKB-KW"/>
</dbReference>
<keyword evidence="3" id="KW-1185">Reference proteome</keyword>
<dbReference type="Gene3D" id="3.40.630.30">
    <property type="match status" value="1"/>
</dbReference>
<dbReference type="InterPro" id="IPR038740">
    <property type="entry name" value="BioF2-like_GNAT_dom"/>
</dbReference>
<sequence>MHFNIRIFQNIDDPFLKSEWERLEQAADVFPQSTYHWCATWWKHLAGHRKLHVVMVLGEEGKALGIAPLCIERHLGVSVLRSFPVHFGDFYTFILENGAHEKPVIEAIITYIRSNQQWRWARLEQVPENSVLARVFAEHAFLAKHMTACVIADFSGLDWDGYLAKLKKNFRAEIRRRMKKIASDHDAALRATNQWADYEKKFTEMVSIYRARWQDDRSPAKSDQELACWQEAIKEQFNKGKIVYYQLLFDGKPAAYRLGFVHQGVYYAWHTSFNPAFKRYYPGIMILAYMIRHFMATGIHTINFMAGDYNWKYDWSWDKRKTDNYMFTSPSRGIASTILNAYHHKIRDKIKNYYHQAMEYKALRTVSRNAILVWRKISNHS</sequence>
<organism evidence="2 3">
    <name type="scientific">Desulfosalsimonas propionicica</name>
    <dbReference type="NCBI Taxonomy" id="332175"/>
    <lineage>
        <taxon>Bacteria</taxon>
        <taxon>Pseudomonadati</taxon>
        <taxon>Thermodesulfobacteriota</taxon>
        <taxon>Desulfobacteria</taxon>
        <taxon>Desulfobacterales</taxon>
        <taxon>Desulfosalsimonadaceae</taxon>
        <taxon>Desulfosalsimonas</taxon>
    </lineage>
</organism>
<proteinExistence type="predicted"/>